<comment type="caution">
    <text evidence="1">The sequence shown here is derived from an EMBL/GenBank/DDBJ whole genome shotgun (WGS) entry which is preliminary data.</text>
</comment>
<organism evidence="1 2">
    <name type="scientific">Paramagnetospirillum marisnigri</name>
    <dbReference type="NCBI Taxonomy" id="1285242"/>
    <lineage>
        <taxon>Bacteria</taxon>
        <taxon>Pseudomonadati</taxon>
        <taxon>Pseudomonadota</taxon>
        <taxon>Alphaproteobacteria</taxon>
        <taxon>Rhodospirillales</taxon>
        <taxon>Magnetospirillaceae</taxon>
        <taxon>Paramagnetospirillum</taxon>
    </lineage>
</organism>
<reference evidence="1 2" key="1">
    <citation type="submission" date="2016-04" db="EMBL/GenBank/DDBJ databases">
        <title>Draft genome sequence of freshwater magnetotactic bacteria Magnetospirillum marisnigri SP-1 and Magnetospirillum moscoviense BB-1.</title>
        <authorList>
            <person name="Koziaeva V."/>
            <person name="Dziuba M.V."/>
            <person name="Ivanov T.M."/>
            <person name="Kuznetsov B."/>
            <person name="Grouzdev D.S."/>
        </authorList>
    </citation>
    <scope>NUCLEOTIDE SEQUENCE [LARGE SCALE GENOMIC DNA]</scope>
    <source>
        <strain evidence="1 2">SP-1</strain>
    </source>
</reference>
<dbReference type="RefSeq" id="WP_068489171.1">
    <property type="nucleotide sequence ID" value="NZ_LWQT01000004.1"/>
</dbReference>
<protein>
    <submittedName>
        <fullName evidence="1">Uncharacterized protein</fullName>
    </submittedName>
</protein>
<dbReference type="Proteomes" id="UP000078428">
    <property type="component" value="Unassembled WGS sequence"/>
</dbReference>
<dbReference type="OrthoDB" id="5439087at2"/>
<proteinExistence type="predicted"/>
<accession>A0A178N0G0</accession>
<dbReference type="STRING" id="1285242.A6A04_21260"/>
<evidence type="ECO:0000313" key="1">
    <source>
        <dbReference type="EMBL" id="OAN56770.1"/>
    </source>
</evidence>
<keyword evidence="2" id="KW-1185">Reference proteome</keyword>
<evidence type="ECO:0000313" key="2">
    <source>
        <dbReference type="Proteomes" id="UP000078428"/>
    </source>
</evidence>
<sequence>MAASAFRAGAEILIDGAPHALLRKISDTLWQIEEKNTRRIKEFTDDALRSQYASGKLIFLTGKAVSSAPGKDYQHVPEELFEVAKVRRAYVMAVLELPASKELFGPTIEEIWIKLRQPARVPGFSTVMKWRATFIASGRDIMSLVPNDGKKGNRTSRYPQELVALVAEVVEEKYLSLERKTIQDVLDDATIRVQRENDLRPSSLWLPLPTRRLVTRLIESIPAFEKYAARYGRAAAMRKFRSVQGHRVTTAPLDRAEIDHTPPRSCPVEWCSSFCLGMMA</sequence>
<dbReference type="AlphaFoldDB" id="A0A178N0G0"/>
<dbReference type="EMBL" id="LWQT01000004">
    <property type="protein sequence ID" value="OAN56770.1"/>
    <property type="molecule type" value="Genomic_DNA"/>
</dbReference>
<gene>
    <name evidence="1" type="ORF">A6A04_21260</name>
</gene>
<name>A0A178N0G0_9PROT</name>